<feature type="transmembrane region" description="Helical" evidence="10">
    <location>
        <begin position="1050"/>
        <end position="1070"/>
    </location>
</feature>
<keyword evidence="9 10" id="KW-0472">Membrane</keyword>
<feature type="transmembrane region" description="Helical" evidence="10">
    <location>
        <begin position="405"/>
        <end position="424"/>
    </location>
</feature>
<keyword evidence="7" id="KW-0067">ATP-binding</keyword>
<dbReference type="GO" id="GO:0005524">
    <property type="term" value="F:ATP binding"/>
    <property type="evidence" value="ECO:0007669"/>
    <property type="project" value="UniProtKB-KW"/>
</dbReference>
<dbReference type="InterPro" id="IPR027417">
    <property type="entry name" value="P-loop_NTPase"/>
</dbReference>
<evidence type="ECO:0000256" key="5">
    <source>
        <dbReference type="ARBA" id="ARBA00022737"/>
    </source>
</evidence>
<feature type="transmembrane region" description="Helical" evidence="10">
    <location>
        <begin position="133"/>
        <end position="156"/>
    </location>
</feature>
<sequence>MLSSPVFCLIIQIVALACSLLSAAPSCPSIFRWLRQPHKRRSLFRAIYRDQDGVATEESMYAFSDWGQRAGFLLCIVAGAALSLARAISTTLTNDPSWVLEHWLQFGAWISLLVPGGALLVETEPTVRFTHGLRGSFGCLLVMLGLCTEAYTHYVLGDSSYADPQLETLIAQITASFSSFGLGLLLPRRPDVFHNGAIVDQKDTHSFLSRLSFGWAGGLLESIRHNRAINIQDLPELDFRTRSANLQDAFDRTRAVLAASARTSLWKVLVVSHRKALVSQLILTVANAILTFAPQISFLGILRALESASSTAVEEEEDNIQQDASVWLWVLALGMSIMISATLENWNYWVSSNDIAVRLYEQLSVVIFDKALRSQDGPRSSAEQNILSLVAVDAKRVADFASLNFMIYEAPLKVVIAGILIARLLGWQSLLAAIGVLFVLTLVNVYAIRRYSVAQHDLLSWRDRKLSTITEALQGIRQIKFSALESHWERRINTLRDNELQRQWDAFCANLFLMAMYVLGPILISAACLMVYALQHGQLSASVAFTAISVFGTLEVSLAVLPEMLANGVNAVISLARIDAYLQDSEKEDIHIPGPDISFHDATISWYPQSDRGDSPFSLRNVSLNLPSAGLTVITGPTGSGKSLLMAAILGECAVSHGLVTRPVPPAGSAESYDETDDEWIVPSSIAYVAQTPWIENCSLQENVLFGLPYNARRYQQVIRACALDKDLENLVDGETTELGAQGVNLSGGQRWRLTLARALYSRAGILILEDIFSAVDAHTAHHLYEHALTGELAANRTRILVTHHLHLCLPHADYLVSLDQTGIRYSGSVSELRSKGLLCDLDAQNTDDPTTAKQEPKSALQACVFAPDDDEDDTPKSHRRFVEEEERASGNVKWAVYWQYMQQVGGSWRWLALVVAFISYSGLMLGRGWWLNIWTNKSEQASATVDVMFYLGIYVLLSLLACITGVLRSYLALSSALRASQGLFHQVLSHVLRAPLQWLNTVPMGRVLNRFAADFNLVDSRLGYDFNYAFAAMLEVVAIILAGSLVNGWLLLLSLLPLSLCVYYAWQFLTVAREIKRLESTTRSPVLELFRSALDGLATIRAFEVTDRYRQLLQGKVDQHAQAAWNLWLLIRWLGFRMSTVGALFTTLAAAILVSMQGVTPALAGFAISFIIRYSAVVSQAIRQYANLEMSMNSIERVTEYSNIPCEEAKSSNSRSAPAAWPTGGRLDVSDLVVSYSPDLPPVLAGVSFHVESNQRVGIVGRTGAGKSSLALALFRLIEAQQGSIFVDGLDIAEIPLEQLRSRLAIIPQDPILFAGTIRSNLDPLDQYGDGELIEALVRVHWPAAVTMVAAQESDEVSVRSIATTITLGTISSSNLLDVDDETVALRSYRPIPSRSVLDVPVTEGGCNMSQGQRQLLCLARAIVSRPKMVVLDEATSAVDKDTDALIQQSIRDEFGRNATTLLVIAHRLSTVADFDRILVLEAGRVVEYGSPAELVSKRGAFFSLVEESPERAYLRSVIAEAGHSS</sequence>
<dbReference type="PANTHER" id="PTHR24223">
    <property type="entry name" value="ATP-BINDING CASSETTE SUB-FAMILY C"/>
    <property type="match status" value="1"/>
</dbReference>
<dbReference type="VEuPathDB" id="FungiDB:ASPZODRAFT_20284"/>
<dbReference type="Pfam" id="PF00005">
    <property type="entry name" value="ABC_tran"/>
    <property type="match status" value="2"/>
</dbReference>
<dbReference type="RefSeq" id="XP_022577267.1">
    <property type="nucleotide sequence ID" value="XM_022727563.1"/>
</dbReference>
<proteinExistence type="inferred from homology"/>
<dbReference type="InterPro" id="IPR017871">
    <property type="entry name" value="ABC_transporter-like_CS"/>
</dbReference>
<evidence type="ECO:0000313" key="15">
    <source>
        <dbReference type="Proteomes" id="UP000184188"/>
    </source>
</evidence>
<evidence type="ECO:0000256" key="11">
    <source>
        <dbReference type="SAM" id="SignalP"/>
    </source>
</evidence>
<evidence type="ECO:0000259" key="12">
    <source>
        <dbReference type="PROSITE" id="PS50893"/>
    </source>
</evidence>
<dbReference type="Gene3D" id="3.40.50.300">
    <property type="entry name" value="P-loop containing nucleotide triphosphate hydrolases"/>
    <property type="match status" value="2"/>
</dbReference>
<reference evidence="15" key="1">
    <citation type="journal article" date="2017" name="Genome Biol.">
        <title>Comparative genomics reveals high biological diversity and specific adaptations in the industrially and medically important fungal genus Aspergillus.</title>
        <authorList>
            <person name="de Vries R.P."/>
            <person name="Riley R."/>
            <person name="Wiebenga A."/>
            <person name="Aguilar-Osorio G."/>
            <person name="Amillis S."/>
            <person name="Uchima C.A."/>
            <person name="Anderluh G."/>
            <person name="Asadollahi M."/>
            <person name="Askin M."/>
            <person name="Barry K."/>
            <person name="Battaglia E."/>
            <person name="Bayram O."/>
            <person name="Benocci T."/>
            <person name="Braus-Stromeyer S.A."/>
            <person name="Caldana C."/>
            <person name="Canovas D."/>
            <person name="Cerqueira G.C."/>
            <person name="Chen F."/>
            <person name="Chen W."/>
            <person name="Choi C."/>
            <person name="Clum A."/>
            <person name="Dos Santos R.A."/>
            <person name="Damasio A.R."/>
            <person name="Diallinas G."/>
            <person name="Emri T."/>
            <person name="Fekete E."/>
            <person name="Flipphi M."/>
            <person name="Freyberg S."/>
            <person name="Gallo A."/>
            <person name="Gournas C."/>
            <person name="Habgood R."/>
            <person name="Hainaut M."/>
            <person name="Harispe M.L."/>
            <person name="Henrissat B."/>
            <person name="Hilden K.S."/>
            <person name="Hope R."/>
            <person name="Hossain A."/>
            <person name="Karabika E."/>
            <person name="Karaffa L."/>
            <person name="Karanyi Z."/>
            <person name="Krasevec N."/>
            <person name="Kuo A."/>
            <person name="Kusch H."/>
            <person name="LaButti K."/>
            <person name="Lagendijk E.L."/>
            <person name="Lapidus A."/>
            <person name="Levasseur A."/>
            <person name="Lindquist E."/>
            <person name="Lipzen A."/>
            <person name="Logrieco A.F."/>
            <person name="MacCabe A."/>
            <person name="Maekelae M.R."/>
            <person name="Malavazi I."/>
            <person name="Melin P."/>
            <person name="Meyer V."/>
            <person name="Mielnichuk N."/>
            <person name="Miskei M."/>
            <person name="Molnar A.P."/>
            <person name="Mule G."/>
            <person name="Ngan C.Y."/>
            <person name="Orejas M."/>
            <person name="Orosz E."/>
            <person name="Ouedraogo J.P."/>
            <person name="Overkamp K.M."/>
            <person name="Park H.-S."/>
            <person name="Perrone G."/>
            <person name="Piumi F."/>
            <person name="Punt P.J."/>
            <person name="Ram A.F."/>
            <person name="Ramon A."/>
            <person name="Rauscher S."/>
            <person name="Record E."/>
            <person name="Riano-Pachon D.M."/>
            <person name="Robert V."/>
            <person name="Roehrig J."/>
            <person name="Ruller R."/>
            <person name="Salamov A."/>
            <person name="Salih N.S."/>
            <person name="Samson R.A."/>
            <person name="Sandor E."/>
            <person name="Sanguinetti M."/>
            <person name="Schuetze T."/>
            <person name="Sepcic K."/>
            <person name="Shelest E."/>
            <person name="Sherlock G."/>
            <person name="Sophianopoulou V."/>
            <person name="Squina F.M."/>
            <person name="Sun H."/>
            <person name="Susca A."/>
            <person name="Todd R.B."/>
            <person name="Tsang A."/>
            <person name="Unkles S.E."/>
            <person name="van de Wiele N."/>
            <person name="van Rossen-Uffink D."/>
            <person name="Oliveira J.V."/>
            <person name="Vesth T.C."/>
            <person name="Visser J."/>
            <person name="Yu J.-H."/>
            <person name="Zhou M."/>
            <person name="Andersen M.R."/>
            <person name="Archer D.B."/>
            <person name="Baker S.E."/>
            <person name="Benoit I."/>
            <person name="Brakhage A.A."/>
            <person name="Braus G.H."/>
            <person name="Fischer R."/>
            <person name="Frisvad J.C."/>
            <person name="Goldman G.H."/>
            <person name="Houbraken J."/>
            <person name="Oakley B."/>
            <person name="Pocsi I."/>
            <person name="Scazzocchio C."/>
            <person name="Seiboth B."/>
            <person name="vanKuyk P.A."/>
            <person name="Wortman J."/>
            <person name="Dyer P.S."/>
            <person name="Grigoriev I.V."/>
        </authorList>
    </citation>
    <scope>NUCLEOTIDE SEQUENCE [LARGE SCALE GENOMIC DNA]</scope>
    <source>
        <strain evidence="15">CBS 506.65</strain>
    </source>
</reference>
<keyword evidence="8 10" id="KW-1133">Transmembrane helix</keyword>
<dbReference type="GO" id="GO:0140359">
    <property type="term" value="F:ABC-type transporter activity"/>
    <property type="evidence" value="ECO:0007669"/>
    <property type="project" value="InterPro"/>
</dbReference>
<dbReference type="STRING" id="1073090.A0A1L9S6I8"/>
<feature type="transmembrane region" description="Helical" evidence="10">
    <location>
        <begin position="1135"/>
        <end position="1157"/>
    </location>
</feature>
<organism evidence="14 15">
    <name type="scientific">Penicilliopsis zonata CBS 506.65</name>
    <dbReference type="NCBI Taxonomy" id="1073090"/>
    <lineage>
        <taxon>Eukaryota</taxon>
        <taxon>Fungi</taxon>
        <taxon>Dikarya</taxon>
        <taxon>Ascomycota</taxon>
        <taxon>Pezizomycotina</taxon>
        <taxon>Eurotiomycetes</taxon>
        <taxon>Eurotiomycetidae</taxon>
        <taxon>Eurotiales</taxon>
        <taxon>Aspergillaceae</taxon>
        <taxon>Penicilliopsis</taxon>
    </lineage>
</organism>
<dbReference type="Gene3D" id="1.20.1560.10">
    <property type="entry name" value="ABC transporter type 1, transmembrane domain"/>
    <property type="match status" value="2"/>
</dbReference>
<dbReference type="PROSITE" id="PS50893">
    <property type="entry name" value="ABC_TRANSPORTER_2"/>
    <property type="match status" value="2"/>
</dbReference>
<feature type="chain" id="PRO_5013358680" description="P-loop containing nucleoside triphosphate hydrolase protein" evidence="11">
    <location>
        <begin position="24"/>
        <end position="1527"/>
    </location>
</feature>
<keyword evidence="6" id="KW-0547">Nucleotide-binding</keyword>
<dbReference type="GO" id="GO:0005737">
    <property type="term" value="C:cytoplasm"/>
    <property type="evidence" value="ECO:0007669"/>
    <property type="project" value="UniProtKB-ARBA"/>
</dbReference>
<gene>
    <name evidence="14" type="ORF">ASPZODRAFT_20284</name>
</gene>
<feature type="transmembrane region" description="Helical" evidence="10">
    <location>
        <begin position="951"/>
        <end position="972"/>
    </location>
</feature>
<feature type="transmembrane region" description="Helical" evidence="10">
    <location>
        <begin position="168"/>
        <end position="186"/>
    </location>
</feature>
<dbReference type="GO" id="GO:0016887">
    <property type="term" value="F:ATP hydrolysis activity"/>
    <property type="evidence" value="ECO:0007669"/>
    <property type="project" value="InterPro"/>
</dbReference>
<feature type="domain" description="ABC transporter" evidence="12">
    <location>
        <begin position="1228"/>
        <end position="1509"/>
    </location>
</feature>
<feature type="transmembrane region" description="Helical" evidence="10">
    <location>
        <begin position="511"/>
        <end position="533"/>
    </location>
</feature>
<dbReference type="InterPro" id="IPR011527">
    <property type="entry name" value="ABC1_TM_dom"/>
</dbReference>
<dbReference type="GeneID" id="34614027"/>
<keyword evidence="5" id="KW-0677">Repeat</keyword>
<dbReference type="Proteomes" id="UP000184188">
    <property type="component" value="Unassembled WGS sequence"/>
</dbReference>
<feature type="domain" description="ABC transporter" evidence="12">
    <location>
        <begin position="597"/>
        <end position="846"/>
    </location>
</feature>
<feature type="domain" description="ABC transmembrane type-1" evidence="13">
    <location>
        <begin position="385"/>
        <end position="570"/>
    </location>
</feature>
<dbReference type="CDD" id="cd18596">
    <property type="entry name" value="ABC_6TM_VMR1_D1_like"/>
    <property type="match status" value="1"/>
</dbReference>
<dbReference type="EMBL" id="KV878357">
    <property type="protein sequence ID" value="OJJ42757.1"/>
    <property type="molecule type" value="Genomic_DNA"/>
</dbReference>
<comment type="similarity">
    <text evidence="2">Belongs to the ABC transporter superfamily. ABCC family. Conjugate transporter (TC 3.A.1.208) subfamily.</text>
</comment>
<evidence type="ECO:0000256" key="3">
    <source>
        <dbReference type="ARBA" id="ARBA00022448"/>
    </source>
</evidence>
<evidence type="ECO:0000259" key="13">
    <source>
        <dbReference type="PROSITE" id="PS50929"/>
    </source>
</evidence>
<feature type="transmembrane region" description="Helical" evidence="10">
    <location>
        <begin position="911"/>
        <end position="931"/>
    </location>
</feature>
<evidence type="ECO:0000256" key="1">
    <source>
        <dbReference type="ARBA" id="ARBA00004141"/>
    </source>
</evidence>
<keyword evidence="11" id="KW-0732">Signal</keyword>
<dbReference type="SUPFAM" id="SSF90123">
    <property type="entry name" value="ABC transporter transmembrane region"/>
    <property type="match status" value="2"/>
</dbReference>
<evidence type="ECO:0000256" key="10">
    <source>
        <dbReference type="SAM" id="Phobius"/>
    </source>
</evidence>
<feature type="transmembrane region" description="Helical" evidence="10">
    <location>
        <begin position="103"/>
        <end position="121"/>
    </location>
</feature>
<dbReference type="SUPFAM" id="SSF52540">
    <property type="entry name" value="P-loop containing nucleoside triphosphate hydrolases"/>
    <property type="match status" value="2"/>
</dbReference>
<keyword evidence="15" id="KW-1185">Reference proteome</keyword>
<dbReference type="CDD" id="cd18604">
    <property type="entry name" value="ABC_6TM_VMR1_D2_like"/>
    <property type="match status" value="1"/>
</dbReference>
<feature type="transmembrane region" description="Helical" evidence="10">
    <location>
        <begin position="324"/>
        <end position="343"/>
    </location>
</feature>
<evidence type="ECO:0000256" key="4">
    <source>
        <dbReference type="ARBA" id="ARBA00022692"/>
    </source>
</evidence>
<dbReference type="InterPro" id="IPR003439">
    <property type="entry name" value="ABC_transporter-like_ATP-bd"/>
</dbReference>
<dbReference type="InterPro" id="IPR003593">
    <property type="entry name" value="AAA+_ATPase"/>
</dbReference>
<keyword evidence="3" id="KW-0813">Transport</keyword>
<evidence type="ECO:0000256" key="9">
    <source>
        <dbReference type="ARBA" id="ARBA00023136"/>
    </source>
</evidence>
<dbReference type="SMART" id="SM00382">
    <property type="entry name" value="AAA"/>
    <property type="match status" value="2"/>
</dbReference>
<feature type="transmembrane region" description="Helical" evidence="10">
    <location>
        <begin position="281"/>
        <end position="304"/>
    </location>
</feature>
<dbReference type="PROSITE" id="PS00211">
    <property type="entry name" value="ABC_TRANSPORTER_1"/>
    <property type="match status" value="1"/>
</dbReference>
<dbReference type="InterPro" id="IPR036640">
    <property type="entry name" value="ABC1_TM_sf"/>
</dbReference>
<dbReference type="CDD" id="cd03250">
    <property type="entry name" value="ABCC_MRP_domain1"/>
    <property type="match status" value="1"/>
</dbReference>
<evidence type="ECO:0000256" key="6">
    <source>
        <dbReference type="ARBA" id="ARBA00022741"/>
    </source>
</evidence>
<dbReference type="PROSITE" id="PS50929">
    <property type="entry name" value="ABC_TM1F"/>
    <property type="match status" value="2"/>
</dbReference>
<feature type="signal peptide" evidence="11">
    <location>
        <begin position="1"/>
        <end position="23"/>
    </location>
</feature>
<evidence type="ECO:0000256" key="2">
    <source>
        <dbReference type="ARBA" id="ARBA00009726"/>
    </source>
</evidence>
<evidence type="ECO:0008006" key="16">
    <source>
        <dbReference type="Google" id="ProtNLM"/>
    </source>
</evidence>
<feature type="domain" description="ABC transmembrane type-1" evidence="13">
    <location>
        <begin position="912"/>
        <end position="1191"/>
    </location>
</feature>
<accession>A0A1L9S6I8</accession>
<protein>
    <recommendedName>
        <fullName evidence="16">P-loop containing nucleoside triphosphate hydrolase protein</fullName>
    </recommendedName>
</protein>
<dbReference type="CDD" id="cd03244">
    <property type="entry name" value="ABCC_MRP_domain2"/>
    <property type="match status" value="1"/>
</dbReference>
<keyword evidence="4 10" id="KW-0812">Transmembrane</keyword>
<dbReference type="GO" id="GO:0016020">
    <property type="term" value="C:membrane"/>
    <property type="evidence" value="ECO:0007669"/>
    <property type="project" value="UniProtKB-SubCell"/>
</dbReference>
<dbReference type="FunFam" id="1.20.1560.10:FF:000013">
    <property type="entry name" value="ABC transporter C family member 2"/>
    <property type="match status" value="1"/>
</dbReference>
<feature type="transmembrane region" description="Helical" evidence="10">
    <location>
        <begin position="539"/>
        <end position="561"/>
    </location>
</feature>
<evidence type="ECO:0000313" key="14">
    <source>
        <dbReference type="EMBL" id="OJJ42757.1"/>
    </source>
</evidence>
<dbReference type="PANTHER" id="PTHR24223:SF456">
    <property type="entry name" value="MULTIDRUG RESISTANCE-ASSOCIATED PROTEIN LETHAL(2)03659"/>
    <property type="match status" value="1"/>
</dbReference>
<feature type="transmembrane region" description="Helical" evidence="10">
    <location>
        <begin position="430"/>
        <end position="448"/>
    </location>
</feature>
<dbReference type="InterPro" id="IPR050173">
    <property type="entry name" value="ABC_transporter_C-like"/>
</dbReference>
<dbReference type="Pfam" id="PF00664">
    <property type="entry name" value="ABC_membrane"/>
    <property type="match status" value="2"/>
</dbReference>
<comment type="subcellular location">
    <subcellularLocation>
        <location evidence="1">Membrane</location>
        <topology evidence="1">Multi-pass membrane protein</topology>
    </subcellularLocation>
</comment>
<feature type="transmembrane region" description="Helical" evidence="10">
    <location>
        <begin position="1027"/>
        <end position="1044"/>
    </location>
</feature>
<evidence type="ECO:0000256" key="8">
    <source>
        <dbReference type="ARBA" id="ARBA00022989"/>
    </source>
</evidence>
<evidence type="ECO:0000256" key="7">
    <source>
        <dbReference type="ARBA" id="ARBA00022840"/>
    </source>
</evidence>
<name>A0A1L9S6I8_9EURO</name>
<dbReference type="OrthoDB" id="6500128at2759"/>